<dbReference type="InterPro" id="IPR036465">
    <property type="entry name" value="vWFA_dom_sf"/>
</dbReference>
<sequence length="1787" mass="199038">MEAGEGANASLPSAESNGEDLFRLLKFVRETQCEMEVVKPVLDELEVMRMCRSFGMMSSVNPKDFDFNVLHAREFDDDFVRFLRFELFENACPGDVKLKGLFGKQAQVADALVDLKACSIGTVASLAGATDGIYCVKINPESNEGQSNGEKNVAGLVVFSWIRDELFEPKELRDTPAFVLRFLTGLTPDIICSTSPSDLEQVATAMTTSDEQEDDELSSYSVSFHIEKQEDQPDSSSCVAVSSVDLEALPEDCSNICLLKGSYPAIAVTRTMNSVIRPKQFRRIFHSHMQLSFAEWLKAESQHCRIDLNPVIVRSAKLCQNILKAFDMWPEDEMNAAWEAQEKKEQQDYALAAQQLKEEIANQRAIVDQVSNELFQLRGSDTANPALITSLQTALSVYESFREWIRSTCLRKIDRNIQLTLDAPNCLRKVEAKLFAVYSCGDVGELGKLLEMCATTPRPDLVKAVNNRKAKTPKPEVTVEASETTWKSFMEKVSEPLIKLRTKWWIAVESVLAATNEVEPKKLKSKHKTAWYDHVRPIIESKFEQLRQFLLSKDGLLITVSACPRGRGNVYCEGTKEVYAPPSVCQDIVKLNMQVGKTKSATGRQELLGQHLVAPGENYVAMFTVKVRSAVKICTGKERMCVKFIYFPPSTDSRRPSRANEKVIRTLGKFASLCDYDARNRIMTFLSEDSVGIYKFDESFRKMERMKVVDLGVRSTLAELPFRDVLLLDSTVYVTDSSGCSQGIDIHNDQTSNVMNVHDETSLSCSRLLELADNLAIGVVSRVASDDGAFEGVLKCISRDDNRHLPDLRLGVKFLTDRVNVQCVDDGVLVLDPLAQKVYFFSVRVTVRSDSYRMRQSDNGGSKASESDSSNADCPRKQHWMYAFYHVFEKFPVRGLLDVGVPSPVSILVACSGVEETNAALENYHDFLSLLMSDLMALNKPLHGLDLTSGLKVQRSLAGVTMKSKPLKSLFQTLITFLPVQICRAEGNALTVLHDGMDQSLEPEDEFQAWGAADIAESIRFGLLSPLLCAWRGRCVVITSMGKQSTGKSYFLNHLTGSSFAIAGNRCTDGAWMTLRIMQDVLLVVLDFEGLGSFERTDQEDVFLSVLNASLSMFTIFRMEMRFDKDIDGLFTKFQKGINLLKNDERLFQGTLYMSVKDVNPNDRHGILSEFQRKFQKLLTVNRDRNFLTEMYSGKLKINCSPPLGTLGYYDSLRHARQLIETLVNDPDLSSRGFKSGSSYHDCIRLVLAKISILDWTAVDESSQRLEMNELHRKLPGAIRTGCLIPAEAQTKNESLPRSLKDPLLHDKSLLCMLGLGQLSRDYPEFSECWAIVNQEVTLDEMDDEDVDFGPSACFQANAGTSSIHFTLQNLFQRYLALTAKGPLEKIMGKDYANFDAIVSFLVCRRKTKVILWQMVGVRNKCAIVLQPGETNHDGIAHSCVKVLPNGTKSVHGCGVRCEACEYYCDKPIGHEGEHSAAHGNMRNMHFVAEDDVINWEDRKYVPGEKGVAEMCNMHCSSAGRGHVHYSNHVQSTRSMSFYMKNIGKQSAEHNGEGKSPSYCDLEAWHLPAATPSIAERRGFSYVSGHRFACSHASTTGKVHHVFVLDCSGSMRGDPWEELVSGVRGYLQSRLAAGVKQDIVSVVTFGNQGIIEFEGVPIRTAPNRSIDFHGGGTFYSNGLNQANAIFSRTNLSVYKPVMIFFTDGRPADRKKGPALAVDVRNRFAKFGLRTFVVGYGRASDMGLEDLAEKLGGSVHEALTTADLREAFRSISVSLGARAGLIHTTTAA</sequence>
<dbReference type="PANTHER" id="PTHR22796">
    <property type="entry name" value="URG4-RELATED"/>
    <property type="match status" value="1"/>
</dbReference>
<dbReference type="SMART" id="SM00327">
    <property type="entry name" value="VWA"/>
    <property type="match status" value="1"/>
</dbReference>
<dbReference type="EMBL" id="RCML01000298">
    <property type="protein sequence ID" value="KAG2981774.1"/>
    <property type="molecule type" value="Genomic_DNA"/>
</dbReference>
<gene>
    <name evidence="4" type="ORF">PC118_g10405</name>
</gene>
<feature type="domain" description="G protein gamma" evidence="1">
    <location>
        <begin position="349"/>
        <end position="409"/>
    </location>
</feature>
<dbReference type="PANTHER" id="PTHR22796:SF1">
    <property type="entry name" value="VWFA DOMAIN-CONTAINING PROTEIN"/>
    <property type="match status" value="1"/>
</dbReference>
<organism evidence="4 5">
    <name type="scientific">Phytophthora cactorum</name>
    <dbReference type="NCBI Taxonomy" id="29920"/>
    <lineage>
        <taxon>Eukaryota</taxon>
        <taxon>Sar</taxon>
        <taxon>Stramenopiles</taxon>
        <taxon>Oomycota</taxon>
        <taxon>Peronosporomycetes</taxon>
        <taxon>Peronosporales</taxon>
        <taxon>Peronosporaceae</taxon>
        <taxon>Phytophthora</taxon>
    </lineage>
</organism>
<dbReference type="PROSITE" id="PS50234">
    <property type="entry name" value="VWFA"/>
    <property type="match status" value="1"/>
</dbReference>
<dbReference type="InterPro" id="IPR027417">
    <property type="entry name" value="P-loop_NTPase"/>
</dbReference>
<dbReference type="InterPro" id="IPR015898">
    <property type="entry name" value="G-protein_gamma-like_dom"/>
</dbReference>
<dbReference type="InterPro" id="IPR002035">
    <property type="entry name" value="VWF_A"/>
</dbReference>
<evidence type="ECO:0008006" key="6">
    <source>
        <dbReference type="Google" id="ProtNLM"/>
    </source>
</evidence>
<accession>A0A8T1G2X3</accession>
<dbReference type="PROSITE" id="PS51717">
    <property type="entry name" value="G_VLIG"/>
    <property type="match status" value="1"/>
</dbReference>
<dbReference type="VEuPathDB" id="FungiDB:PC110_g12843"/>
<dbReference type="Proteomes" id="UP000697107">
    <property type="component" value="Unassembled WGS sequence"/>
</dbReference>
<dbReference type="SUPFAM" id="SSF52540">
    <property type="entry name" value="P-loop containing nucleoside triphosphate hydrolases"/>
    <property type="match status" value="1"/>
</dbReference>
<evidence type="ECO:0000259" key="2">
    <source>
        <dbReference type="PROSITE" id="PS50234"/>
    </source>
</evidence>
<proteinExistence type="predicted"/>
<evidence type="ECO:0000259" key="3">
    <source>
        <dbReference type="PROSITE" id="PS51717"/>
    </source>
</evidence>
<dbReference type="PROSITE" id="PS50058">
    <property type="entry name" value="G_PROTEIN_GAMMA"/>
    <property type="match status" value="1"/>
</dbReference>
<dbReference type="SUPFAM" id="SSF53300">
    <property type="entry name" value="vWA-like"/>
    <property type="match status" value="1"/>
</dbReference>
<feature type="domain" description="VWFA" evidence="2">
    <location>
        <begin position="1600"/>
        <end position="1774"/>
    </location>
</feature>
<dbReference type="Gene3D" id="3.40.50.410">
    <property type="entry name" value="von Willebrand factor, type A domain"/>
    <property type="match status" value="1"/>
</dbReference>
<name>A0A8T1G2X3_9STRA</name>
<protein>
    <recommendedName>
        <fullName evidence="6">VWFA domain-containing protein</fullName>
    </recommendedName>
</protein>
<evidence type="ECO:0000313" key="5">
    <source>
        <dbReference type="Proteomes" id="UP000697107"/>
    </source>
</evidence>
<reference evidence="4" key="1">
    <citation type="submission" date="2018-10" db="EMBL/GenBank/DDBJ databases">
        <title>Effector identification in a new, highly contiguous assembly of the strawberry crown rot pathogen Phytophthora cactorum.</title>
        <authorList>
            <person name="Armitage A.D."/>
            <person name="Nellist C.F."/>
            <person name="Bates H."/>
            <person name="Vickerstaff R.J."/>
            <person name="Harrison R.J."/>
        </authorList>
    </citation>
    <scope>NUCLEOTIDE SEQUENCE</scope>
    <source>
        <strain evidence="4">P415</strain>
    </source>
</reference>
<dbReference type="Gene3D" id="3.40.50.300">
    <property type="entry name" value="P-loop containing nucleotide triphosphate hydrolases"/>
    <property type="match status" value="1"/>
</dbReference>
<dbReference type="Pfam" id="PF00092">
    <property type="entry name" value="VWA"/>
    <property type="match status" value="1"/>
</dbReference>
<evidence type="ECO:0000259" key="1">
    <source>
        <dbReference type="PROSITE" id="PS50058"/>
    </source>
</evidence>
<dbReference type="GO" id="GO:0005525">
    <property type="term" value="F:GTP binding"/>
    <property type="evidence" value="ECO:0007669"/>
    <property type="project" value="InterPro"/>
</dbReference>
<dbReference type="InterPro" id="IPR030383">
    <property type="entry name" value="G_VLIG_dom"/>
</dbReference>
<feature type="domain" description="VLIG-type G" evidence="3">
    <location>
        <begin position="1032"/>
        <end position="1113"/>
    </location>
</feature>
<comment type="caution">
    <text evidence="4">The sequence shown here is derived from an EMBL/GenBank/DDBJ whole genome shotgun (WGS) entry which is preliminary data.</text>
</comment>
<evidence type="ECO:0000313" key="4">
    <source>
        <dbReference type="EMBL" id="KAG2981774.1"/>
    </source>
</evidence>
<dbReference type="VEuPathDB" id="FungiDB:PC110_g14950"/>
<dbReference type="GO" id="GO:0007186">
    <property type="term" value="P:G protein-coupled receptor signaling pathway"/>
    <property type="evidence" value="ECO:0007669"/>
    <property type="project" value="InterPro"/>
</dbReference>
<dbReference type="CDD" id="cd00198">
    <property type="entry name" value="vWFA"/>
    <property type="match status" value="1"/>
</dbReference>